<gene>
    <name evidence="6" type="ORF">K3177_01330</name>
</gene>
<feature type="domain" description="GGDEF" evidence="5">
    <location>
        <begin position="427"/>
        <end position="562"/>
    </location>
</feature>
<dbReference type="NCBIfam" id="TIGR00254">
    <property type="entry name" value="GGDEF"/>
    <property type="match status" value="1"/>
</dbReference>
<dbReference type="RefSeq" id="WP_221596518.1">
    <property type="nucleotide sequence ID" value="NZ_JAIGNQ010000001.1"/>
</dbReference>
<evidence type="ECO:0000259" key="5">
    <source>
        <dbReference type="PROSITE" id="PS50887"/>
    </source>
</evidence>
<feature type="transmembrane region" description="Helical" evidence="3">
    <location>
        <begin position="238"/>
        <end position="258"/>
    </location>
</feature>
<evidence type="ECO:0000256" key="3">
    <source>
        <dbReference type="SAM" id="Phobius"/>
    </source>
</evidence>
<dbReference type="Proteomes" id="UP000776651">
    <property type="component" value="Unassembled WGS sequence"/>
</dbReference>
<dbReference type="SMART" id="SM00267">
    <property type="entry name" value="GGDEF"/>
    <property type="match status" value="1"/>
</dbReference>
<dbReference type="InterPro" id="IPR050469">
    <property type="entry name" value="Diguanylate_Cyclase"/>
</dbReference>
<keyword evidence="4" id="KW-0732">Signal</keyword>
<evidence type="ECO:0000256" key="2">
    <source>
        <dbReference type="ARBA" id="ARBA00034247"/>
    </source>
</evidence>
<dbReference type="PANTHER" id="PTHR45138:SF9">
    <property type="entry name" value="DIGUANYLATE CYCLASE DGCM-RELATED"/>
    <property type="match status" value="1"/>
</dbReference>
<reference evidence="6 7" key="1">
    <citation type="submission" date="2021-08" db="EMBL/GenBank/DDBJ databases">
        <title>Comparative Genomics Analysis of the Genus Qipengyuania Reveals Extensive Genetic Diversity and Metabolic Versatility, Including the Description of Fifteen Novel Species.</title>
        <authorList>
            <person name="Liu Y."/>
        </authorList>
    </citation>
    <scope>NUCLEOTIDE SEQUENCE [LARGE SCALE GENOMIC DNA]</scope>
    <source>
        <strain evidence="6 7">GH25</strain>
    </source>
</reference>
<keyword evidence="3" id="KW-0472">Membrane</keyword>
<sequence>MLLFVRLVLLAIFAGQFAVPASAVAAPGFEQQSVCWISGDDTLRLNDVAQRADAWTCDGSISDWDAARQLIRIDLRGRAADPATIRHAEFDRHEFEKLTATLIDENGESRSRTYGFGDTWLGASSLRSMIDLPEFDGQPIAVIFTLDGSQWPEALAEAALLAEPSVPPVAGLAHLLAALICGLLLAPIVFDFGYFRALREPFPLWHALFCAMAAVQTAAVSGLIPLVTAINFASELDITYLSLDVMVAATLLFASNFIETDFVSQRARAILLSLASLALASGLTTTFYPEWFGAWIDHFYFGAYLAILATYFAVLWRARQSGSRMASYLILGFAPFSAIVVIQFASVTLLPQIGTFDETWPQNFALLFEVVATALGVADRFISIKHERDQARDEARSLEKLSERDELTGLRNRRSLDTRFESLVAAGFHTIAVIDIDHFKPINDIFGHPYGDSVLVCVAAALRASDDKDLIAFRIGGEEFLLMLRGKDAAERAEARRRAITARTLATMDGLDRPITASMGLLDFTAVADDPDLDFWSLYTRADQLLYDAKCAGRNRTGRDALEWFVPQADGGASAVA</sequence>
<accession>A0ABS7JES1</accession>
<feature type="transmembrane region" description="Helical" evidence="3">
    <location>
        <begin position="207"/>
        <end position="232"/>
    </location>
</feature>
<dbReference type="PROSITE" id="PS50887">
    <property type="entry name" value="GGDEF"/>
    <property type="match status" value="1"/>
</dbReference>
<dbReference type="InterPro" id="IPR000160">
    <property type="entry name" value="GGDEF_dom"/>
</dbReference>
<protein>
    <recommendedName>
        <fullName evidence="1">diguanylate cyclase</fullName>
        <ecNumber evidence="1">2.7.7.65</ecNumber>
    </recommendedName>
</protein>
<feature type="chain" id="PRO_5045290766" description="diguanylate cyclase" evidence="4">
    <location>
        <begin position="26"/>
        <end position="577"/>
    </location>
</feature>
<dbReference type="SUPFAM" id="SSF55073">
    <property type="entry name" value="Nucleotide cyclase"/>
    <property type="match status" value="1"/>
</dbReference>
<feature type="transmembrane region" description="Helical" evidence="3">
    <location>
        <begin position="172"/>
        <end position="195"/>
    </location>
</feature>
<dbReference type="CDD" id="cd01949">
    <property type="entry name" value="GGDEF"/>
    <property type="match status" value="1"/>
</dbReference>
<dbReference type="Pfam" id="PF00990">
    <property type="entry name" value="GGDEF"/>
    <property type="match status" value="1"/>
</dbReference>
<feature type="signal peptide" evidence="4">
    <location>
        <begin position="1"/>
        <end position="25"/>
    </location>
</feature>
<keyword evidence="3" id="KW-0812">Transmembrane</keyword>
<dbReference type="InterPro" id="IPR011623">
    <property type="entry name" value="7TMR_DISM_rcpt_extracell_dom1"/>
</dbReference>
<dbReference type="EC" id="2.7.7.65" evidence="1"/>
<comment type="caution">
    <text evidence="6">The sequence shown here is derived from an EMBL/GenBank/DDBJ whole genome shotgun (WGS) entry which is preliminary data.</text>
</comment>
<name>A0ABS7JES1_9SPHN</name>
<feature type="transmembrane region" description="Helical" evidence="3">
    <location>
        <begin position="270"/>
        <end position="289"/>
    </location>
</feature>
<feature type="transmembrane region" description="Helical" evidence="3">
    <location>
        <begin position="328"/>
        <end position="350"/>
    </location>
</feature>
<proteinExistence type="predicted"/>
<feature type="transmembrane region" description="Helical" evidence="3">
    <location>
        <begin position="295"/>
        <end position="316"/>
    </location>
</feature>
<evidence type="ECO:0000313" key="7">
    <source>
        <dbReference type="Proteomes" id="UP000776651"/>
    </source>
</evidence>
<keyword evidence="7" id="KW-1185">Reference proteome</keyword>
<organism evidence="6 7">
    <name type="scientific">Qipengyuania pacifica</name>
    <dbReference type="NCBI Taxonomy" id="2860199"/>
    <lineage>
        <taxon>Bacteria</taxon>
        <taxon>Pseudomonadati</taxon>
        <taxon>Pseudomonadota</taxon>
        <taxon>Alphaproteobacteria</taxon>
        <taxon>Sphingomonadales</taxon>
        <taxon>Erythrobacteraceae</taxon>
        <taxon>Qipengyuania</taxon>
    </lineage>
</organism>
<evidence type="ECO:0000256" key="4">
    <source>
        <dbReference type="SAM" id="SignalP"/>
    </source>
</evidence>
<dbReference type="EMBL" id="JAIGNQ010000001">
    <property type="protein sequence ID" value="MBX7487145.1"/>
    <property type="molecule type" value="Genomic_DNA"/>
</dbReference>
<evidence type="ECO:0000313" key="6">
    <source>
        <dbReference type="EMBL" id="MBX7487145.1"/>
    </source>
</evidence>
<dbReference type="Pfam" id="PF07695">
    <property type="entry name" value="7TMR-DISM_7TM"/>
    <property type="match status" value="1"/>
</dbReference>
<evidence type="ECO:0000256" key="1">
    <source>
        <dbReference type="ARBA" id="ARBA00012528"/>
    </source>
</evidence>
<feature type="transmembrane region" description="Helical" evidence="3">
    <location>
        <begin position="362"/>
        <end position="382"/>
    </location>
</feature>
<dbReference type="PANTHER" id="PTHR45138">
    <property type="entry name" value="REGULATORY COMPONENTS OF SENSORY TRANSDUCTION SYSTEM"/>
    <property type="match status" value="1"/>
</dbReference>
<dbReference type="Gene3D" id="3.30.70.270">
    <property type="match status" value="1"/>
</dbReference>
<dbReference type="InterPro" id="IPR029787">
    <property type="entry name" value="Nucleotide_cyclase"/>
</dbReference>
<keyword evidence="3" id="KW-1133">Transmembrane helix</keyword>
<comment type="catalytic activity">
    <reaction evidence="2">
        <text>2 GTP = 3',3'-c-di-GMP + 2 diphosphate</text>
        <dbReference type="Rhea" id="RHEA:24898"/>
        <dbReference type="ChEBI" id="CHEBI:33019"/>
        <dbReference type="ChEBI" id="CHEBI:37565"/>
        <dbReference type="ChEBI" id="CHEBI:58805"/>
        <dbReference type="EC" id="2.7.7.65"/>
    </reaction>
</comment>
<dbReference type="InterPro" id="IPR043128">
    <property type="entry name" value="Rev_trsase/Diguanyl_cyclase"/>
</dbReference>